<feature type="region of interest" description="Disordered" evidence="1">
    <location>
        <begin position="151"/>
        <end position="244"/>
    </location>
</feature>
<feature type="compositionally biased region" description="Low complexity" evidence="1">
    <location>
        <begin position="156"/>
        <end position="172"/>
    </location>
</feature>
<dbReference type="EMBL" id="MUJZ01061661">
    <property type="protein sequence ID" value="OTF71311.1"/>
    <property type="molecule type" value="Genomic_DNA"/>
</dbReference>
<evidence type="ECO:0000256" key="1">
    <source>
        <dbReference type="SAM" id="MobiDB-lite"/>
    </source>
</evidence>
<dbReference type="Proteomes" id="UP000194236">
    <property type="component" value="Unassembled WGS sequence"/>
</dbReference>
<organism evidence="2 3">
    <name type="scientific">Euroglyphus maynei</name>
    <name type="common">Mayne's house dust mite</name>
    <dbReference type="NCBI Taxonomy" id="6958"/>
    <lineage>
        <taxon>Eukaryota</taxon>
        <taxon>Metazoa</taxon>
        <taxon>Ecdysozoa</taxon>
        <taxon>Arthropoda</taxon>
        <taxon>Chelicerata</taxon>
        <taxon>Arachnida</taxon>
        <taxon>Acari</taxon>
        <taxon>Acariformes</taxon>
        <taxon>Sarcoptiformes</taxon>
        <taxon>Astigmata</taxon>
        <taxon>Psoroptidia</taxon>
        <taxon>Analgoidea</taxon>
        <taxon>Pyroglyphidae</taxon>
        <taxon>Pyroglyphinae</taxon>
        <taxon>Euroglyphus</taxon>
    </lineage>
</organism>
<evidence type="ECO:0000313" key="3">
    <source>
        <dbReference type="Proteomes" id="UP000194236"/>
    </source>
</evidence>
<feature type="compositionally biased region" description="Acidic residues" evidence="1">
    <location>
        <begin position="205"/>
        <end position="223"/>
    </location>
</feature>
<accession>A0A1Y3AS93</accession>
<proteinExistence type="predicted"/>
<dbReference type="AlphaFoldDB" id="A0A1Y3AS93"/>
<protein>
    <submittedName>
        <fullName evidence="2">Uncharacterized protein</fullName>
    </submittedName>
</protein>
<name>A0A1Y3AS93_EURMA</name>
<feature type="compositionally biased region" description="Low complexity" evidence="1">
    <location>
        <begin position="224"/>
        <end position="237"/>
    </location>
</feature>
<feature type="non-terminal residue" evidence="2">
    <location>
        <position position="244"/>
    </location>
</feature>
<evidence type="ECO:0000313" key="2">
    <source>
        <dbReference type="EMBL" id="OTF71311.1"/>
    </source>
</evidence>
<gene>
    <name evidence="2" type="ORF">BLA29_009131</name>
</gene>
<reference evidence="2 3" key="1">
    <citation type="submission" date="2017-03" db="EMBL/GenBank/DDBJ databases">
        <title>Genome Survey of Euroglyphus maynei.</title>
        <authorList>
            <person name="Arlian L.G."/>
            <person name="Morgan M.S."/>
            <person name="Rider S.D."/>
        </authorList>
    </citation>
    <scope>NUCLEOTIDE SEQUENCE [LARGE SCALE GENOMIC DNA]</scope>
    <source>
        <strain evidence="2">Arlian Lab</strain>
        <tissue evidence="2">Whole body</tissue>
    </source>
</reference>
<comment type="caution">
    <text evidence="2">The sequence shown here is derived from an EMBL/GenBank/DDBJ whole genome shotgun (WGS) entry which is preliminary data.</text>
</comment>
<keyword evidence="3" id="KW-1185">Reference proteome</keyword>
<sequence length="244" mass="27332">MTTIDYESRPNRALFARSPSRSLFIAPTPNRSSGENIRQVRFINFTQILINRNRRLNLTTVVSPSPSSSVRNIRKKYIRLGGNGHLQHTTTMPRSTTLVKTFPPVTSTTTVDPIQDVRESRANQFGKKKKKKTLVKVKVKNGDQQMLLYDHSAKRPTTTTSTTTTTESPTTTVAQHITTMAKELSRKKKQDNHSATDDSPMTTPEDAEDGPDSLEGEDGEIDQETIIPTTTEVPTTVNREDVYE</sequence>